<organism evidence="2">
    <name type="scientific">Paenibacillus sp. AN1007</name>
    <dbReference type="NCBI Taxonomy" id="3151385"/>
    <lineage>
        <taxon>Bacteria</taxon>
        <taxon>Bacillati</taxon>
        <taxon>Bacillota</taxon>
        <taxon>Bacilli</taxon>
        <taxon>Bacillales</taxon>
        <taxon>Paenibacillaceae</taxon>
        <taxon>Paenibacillus</taxon>
    </lineage>
</organism>
<dbReference type="GO" id="GO:0008168">
    <property type="term" value="F:methyltransferase activity"/>
    <property type="evidence" value="ECO:0007669"/>
    <property type="project" value="UniProtKB-KW"/>
</dbReference>
<dbReference type="EMBL" id="CP159992">
    <property type="protein sequence ID" value="XCP94931.1"/>
    <property type="molecule type" value="Genomic_DNA"/>
</dbReference>
<protein>
    <submittedName>
        <fullName evidence="2">Class I SAM-dependent methyltransferase</fullName>
        <ecNumber evidence="2">2.1.-.-</ecNumber>
    </submittedName>
</protein>
<name>A0AAU8NEJ6_9BACL</name>
<dbReference type="InterPro" id="IPR029063">
    <property type="entry name" value="SAM-dependent_MTases_sf"/>
</dbReference>
<accession>A0AAU8NEJ6</accession>
<evidence type="ECO:0000313" key="2">
    <source>
        <dbReference type="EMBL" id="XCP94931.1"/>
    </source>
</evidence>
<dbReference type="InterPro" id="IPR041698">
    <property type="entry name" value="Methyltransf_25"/>
</dbReference>
<reference evidence="2" key="1">
    <citation type="submission" date="2024-05" db="EMBL/GenBank/DDBJ databases">
        <title>Draft genome assemblies of 36 bacteria isolated from hibernating arctic ground squirrels.</title>
        <authorList>
            <person name="McKee H."/>
            <person name="Mullen L."/>
            <person name="Drown D.M."/>
            <person name="Duddleston K.N."/>
        </authorList>
    </citation>
    <scope>NUCLEOTIDE SEQUENCE</scope>
    <source>
        <strain evidence="2">AN1007</strain>
    </source>
</reference>
<dbReference type="EC" id="2.1.-.-" evidence="2"/>
<dbReference type="Gene3D" id="3.40.50.150">
    <property type="entry name" value="Vaccinia Virus protein VP39"/>
    <property type="match status" value="1"/>
</dbReference>
<proteinExistence type="predicted"/>
<keyword evidence="2" id="KW-0489">Methyltransferase</keyword>
<dbReference type="CDD" id="cd02440">
    <property type="entry name" value="AdoMet_MTases"/>
    <property type="match status" value="1"/>
</dbReference>
<dbReference type="AlphaFoldDB" id="A0AAU8NEJ6"/>
<dbReference type="Pfam" id="PF13649">
    <property type="entry name" value="Methyltransf_25"/>
    <property type="match status" value="1"/>
</dbReference>
<evidence type="ECO:0000259" key="1">
    <source>
        <dbReference type="Pfam" id="PF13649"/>
    </source>
</evidence>
<sequence>MIFTQADQRHEIFEELKKYREFYPFQRAFGQVENITIHNDLYSGVWCEYSADLVEGVVWDLELVEVGLSKLNISKETDVLVDLCCGEGRLARHLANKSYRLKGIDYSADQINRARLLDSDNIVGEDSWVVSDLLDKQSVKSFSSMWDSVIAVTSAASVNCFTSHDQLSSFLYNIRTCLGKNGPRFLLLPVFDDEAVSNFEKTFKGNILCHPFKSQTNKDMLAWISLLYDKESKLLMQPSITALTDSEGELKYEFVFSKDRIWTTTEVAGIAADVGWTKEFILPSNVVSGGADQWPFALLVLKNEF</sequence>
<dbReference type="GO" id="GO:0032259">
    <property type="term" value="P:methylation"/>
    <property type="evidence" value="ECO:0007669"/>
    <property type="project" value="UniProtKB-KW"/>
</dbReference>
<keyword evidence="2" id="KW-0808">Transferase</keyword>
<dbReference type="SUPFAM" id="SSF53335">
    <property type="entry name" value="S-adenosyl-L-methionine-dependent methyltransferases"/>
    <property type="match status" value="1"/>
</dbReference>
<feature type="domain" description="Methyltransferase" evidence="1">
    <location>
        <begin position="81"/>
        <end position="182"/>
    </location>
</feature>
<gene>
    <name evidence="2" type="ORF">ABXS70_28215</name>
</gene>
<dbReference type="RefSeq" id="WP_366292681.1">
    <property type="nucleotide sequence ID" value="NZ_CP159992.1"/>
</dbReference>